<dbReference type="KEGG" id="hhk:HH1059_13330"/>
<name>A0A0X8X9M4_HALHR</name>
<accession>A0A0X8X9M4</accession>
<dbReference type="EMBL" id="AP017372">
    <property type="protein sequence ID" value="BAU58042.1"/>
    <property type="molecule type" value="Genomic_DNA"/>
</dbReference>
<evidence type="ECO:0000313" key="2">
    <source>
        <dbReference type="Proteomes" id="UP000218890"/>
    </source>
</evidence>
<sequence length="294" mass="33555">MDQAQSQHAPLTSYFPQDFMPERGLLGALLRFAAAGGHGDKEEISAATGIPTGTSTGKVEPMIRYAWAMGLINALRDQSEWQLSLTQLGDAVYREDLFLNEPVTLWLLHLMISRRFDASHPPTGCADAWFALFAEGDTLLGRNFHEDDLHRTFIQRYGDKGYLRRLTTLIPRMYCETGSFGEARILTRNSHETQTITRLSAPTDSAFYPAYAYFLYTTWDELFGPEYTQIDFDELARTSRLLSLLGWEKEQANNWMEWMASRGWVQVDRRTGSAMLLRLTKSEKILAELYAELV</sequence>
<proteinExistence type="predicted"/>
<dbReference type="RefSeq" id="WP_096409430.1">
    <property type="nucleotide sequence ID" value="NZ_AP017372.2"/>
</dbReference>
<protein>
    <recommendedName>
        <fullName evidence="3">DUF4007 domain-containing protein</fullName>
    </recommendedName>
</protein>
<evidence type="ECO:0008006" key="3">
    <source>
        <dbReference type="Google" id="ProtNLM"/>
    </source>
</evidence>
<gene>
    <name evidence="1" type="ORF">HH1059_13330</name>
</gene>
<reference evidence="1" key="1">
    <citation type="submission" date="2016-02" db="EMBL/GenBank/DDBJ databases">
        <title>Halorhodospira halochloris DSM-1059 complete genome, version 2.</title>
        <authorList>
            <person name="Tsukatani Y."/>
        </authorList>
    </citation>
    <scope>NUCLEOTIDE SEQUENCE</scope>
    <source>
        <strain evidence="1">DSM 1059</strain>
    </source>
</reference>
<keyword evidence="2" id="KW-1185">Reference proteome</keyword>
<organism evidence="1 2">
    <name type="scientific">Halorhodospira halochloris</name>
    <name type="common">Ectothiorhodospira halochloris</name>
    <dbReference type="NCBI Taxonomy" id="1052"/>
    <lineage>
        <taxon>Bacteria</taxon>
        <taxon>Pseudomonadati</taxon>
        <taxon>Pseudomonadota</taxon>
        <taxon>Gammaproteobacteria</taxon>
        <taxon>Chromatiales</taxon>
        <taxon>Ectothiorhodospiraceae</taxon>
        <taxon>Halorhodospira</taxon>
    </lineage>
</organism>
<dbReference type="AlphaFoldDB" id="A0A0X8X9M4"/>
<dbReference type="Proteomes" id="UP000218890">
    <property type="component" value="Chromosome"/>
</dbReference>
<dbReference type="OrthoDB" id="5760934at2"/>
<evidence type="ECO:0000313" key="1">
    <source>
        <dbReference type="EMBL" id="BAU58042.1"/>
    </source>
</evidence>